<evidence type="ECO:0000256" key="4">
    <source>
        <dbReference type="ARBA" id="ARBA00022833"/>
    </source>
</evidence>
<organism evidence="7 8">
    <name type="scientific">Meganyctiphanes norvegica</name>
    <name type="common">Northern krill</name>
    <name type="synonym">Thysanopoda norvegica</name>
    <dbReference type="NCBI Taxonomy" id="48144"/>
    <lineage>
        <taxon>Eukaryota</taxon>
        <taxon>Metazoa</taxon>
        <taxon>Ecdysozoa</taxon>
        <taxon>Arthropoda</taxon>
        <taxon>Crustacea</taxon>
        <taxon>Multicrustacea</taxon>
        <taxon>Malacostraca</taxon>
        <taxon>Eumalacostraca</taxon>
        <taxon>Eucarida</taxon>
        <taxon>Euphausiacea</taxon>
        <taxon>Euphausiidae</taxon>
        <taxon>Meganyctiphanes</taxon>
    </lineage>
</organism>
<dbReference type="AlphaFoldDB" id="A0AAV2Q0N1"/>
<keyword evidence="2" id="KW-0479">Metal-binding</keyword>
<sequence length="524" mass="60658">MEIDTAIAEYIIKDMEPLSVVENKGFCNLIKILEPRYEVPNIIKLKDKYIVPMYHLTKIDVKSKLSNAIRHTLTADTWKSLADEKYITFTCHYIENNTFQLQSIVLQTKHINQFLTNVDFLFEMENLISFWNLDSNVKPFIMTNNAELINIWNIGEFHHLGCFAHILNIVVNTIYNTISSELSDLLHKLYKLSSHIKPSLLELEALKVAEVHENMEKLQFIQEDVFKQWKSALCMIQRILKIIPVFAPLLKDNPKFITLLPNEKEIDHMNALVELLKPFETATIMISYEKKPTASLILPILNIIEMNVLDKESDSRLIRNAKEAIQIELGKHYQEPRSQTILKIATVLDPRFKDLNWLSGSEKEEIHAFVKTETVNLIENKKCKGESIEVDEELTNKTENICTEDTVETNESMDSILTFFSPILKKQPQNIRTVNDTETELELQRYFREPCANMECDPIQWWKARTGSYPNLSLTAKHYLCIPATTVPSKEVFSTAGHIVNKRTRLSQENVDMLLFLNKNATII</sequence>
<comment type="subcellular location">
    <subcellularLocation>
        <location evidence="1">Nucleus</location>
    </subcellularLocation>
</comment>
<dbReference type="GO" id="GO:0005634">
    <property type="term" value="C:nucleus"/>
    <property type="evidence" value="ECO:0007669"/>
    <property type="project" value="UniProtKB-SubCell"/>
</dbReference>
<evidence type="ECO:0000256" key="5">
    <source>
        <dbReference type="ARBA" id="ARBA00023242"/>
    </source>
</evidence>
<evidence type="ECO:0000313" key="8">
    <source>
        <dbReference type="Proteomes" id="UP001497623"/>
    </source>
</evidence>
<evidence type="ECO:0000259" key="6">
    <source>
        <dbReference type="Pfam" id="PF05699"/>
    </source>
</evidence>
<dbReference type="GO" id="GO:0046983">
    <property type="term" value="F:protein dimerization activity"/>
    <property type="evidence" value="ECO:0007669"/>
    <property type="project" value="InterPro"/>
</dbReference>
<keyword evidence="8" id="KW-1185">Reference proteome</keyword>
<evidence type="ECO:0000256" key="2">
    <source>
        <dbReference type="ARBA" id="ARBA00022723"/>
    </source>
</evidence>
<proteinExistence type="predicted"/>
<gene>
    <name evidence="7" type="ORF">MNOR_LOCUS5755</name>
</gene>
<evidence type="ECO:0000256" key="1">
    <source>
        <dbReference type="ARBA" id="ARBA00004123"/>
    </source>
</evidence>
<reference evidence="7 8" key="1">
    <citation type="submission" date="2024-05" db="EMBL/GenBank/DDBJ databases">
        <authorList>
            <person name="Wallberg A."/>
        </authorList>
    </citation>
    <scope>NUCLEOTIDE SEQUENCE [LARGE SCALE GENOMIC DNA]</scope>
</reference>
<dbReference type="PANTHER" id="PTHR46481:SF10">
    <property type="entry name" value="ZINC FINGER BED DOMAIN-CONTAINING PROTEIN 39"/>
    <property type="match status" value="1"/>
</dbReference>
<name>A0AAV2Q0N1_MEGNR</name>
<dbReference type="Pfam" id="PF05699">
    <property type="entry name" value="Dimer_Tnp_hAT"/>
    <property type="match status" value="1"/>
</dbReference>
<evidence type="ECO:0000313" key="7">
    <source>
        <dbReference type="EMBL" id="CAL4066508.1"/>
    </source>
</evidence>
<comment type="caution">
    <text evidence="7">The sequence shown here is derived from an EMBL/GenBank/DDBJ whole genome shotgun (WGS) entry which is preliminary data.</text>
</comment>
<dbReference type="PANTHER" id="PTHR46481">
    <property type="entry name" value="ZINC FINGER BED DOMAIN-CONTAINING PROTEIN 4"/>
    <property type="match status" value="1"/>
</dbReference>
<dbReference type="Proteomes" id="UP001497623">
    <property type="component" value="Unassembled WGS sequence"/>
</dbReference>
<keyword evidence="3" id="KW-0863">Zinc-finger</keyword>
<protein>
    <recommendedName>
        <fullName evidence="6">HAT C-terminal dimerisation domain-containing protein</fullName>
    </recommendedName>
</protein>
<dbReference type="EMBL" id="CAXKWB010002281">
    <property type="protein sequence ID" value="CAL4066508.1"/>
    <property type="molecule type" value="Genomic_DNA"/>
</dbReference>
<accession>A0AAV2Q0N1</accession>
<dbReference type="SUPFAM" id="SSF140996">
    <property type="entry name" value="Hermes dimerisation domain"/>
    <property type="match status" value="1"/>
</dbReference>
<keyword evidence="4" id="KW-0862">Zinc</keyword>
<evidence type="ECO:0000256" key="3">
    <source>
        <dbReference type="ARBA" id="ARBA00022771"/>
    </source>
</evidence>
<dbReference type="SUPFAM" id="SSF53098">
    <property type="entry name" value="Ribonuclease H-like"/>
    <property type="match status" value="1"/>
</dbReference>
<dbReference type="InterPro" id="IPR052035">
    <property type="entry name" value="ZnF_BED_domain_contain"/>
</dbReference>
<feature type="domain" description="HAT C-terminal dimerisation" evidence="6">
    <location>
        <begin position="442"/>
        <end position="520"/>
    </location>
</feature>
<dbReference type="InterPro" id="IPR012337">
    <property type="entry name" value="RNaseH-like_sf"/>
</dbReference>
<dbReference type="GO" id="GO:0008270">
    <property type="term" value="F:zinc ion binding"/>
    <property type="evidence" value="ECO:0007669"/>
    <property type="project" value="UniProtKB-KW"/>
</dbReference>
<dbReference type="InterPro" id="IPR008906">
    <property type="entry name" value="HATC_C_dom"/>
</dbReference>
<feature type="non-terminal residue" evidence="7">
    <location>
        <position position="524"/>
    </location>
</feature>
<keyword evidence="5" id="KW-0539">Nucleus</keyword>